<dbReference type="KEGG" id="btrm:SAMEA390648703979"/>
<keyword evidence="4" id="KW-0808">Transferase</keyword>
<name>A0A157SUP5_9BORD</name>
<dbReference type="EMBL" id="LT546645">
    <property type="protein sequence ID" value="SAI74051.1"/>
    <property type="molecule type" value="Genomic_DNA"/>
</dbReference>
<dbReference type="GO" id="GO:0032259">
    <property type="term" value="P:methylation"/>
    <property type="evidence" value="ECO:0007669"/>
    <property type="project" value="UniProtKB-KW"/>
</dbReference>
<dbReference type="Proteomes" id="UP000076825">
    <property type="component" value="Chromosome 1"/>
</dbReference>
<dbReference type="EC" id="2.1.1.107" evidence="4"/>
<keyword evidence="4" id="KW-0489">Methyltransferase</keyword>
<keyword evidence="5" id="KW-1185">Reference proteome</keyword>
<evidence type="ECO:0000313" key="4">
    <source>
        <dbReference type="EMBL" id="SAI74051.1"/>
    </source>
</evidence>
<dbReference type="PANTHER" id="PTHR38043:SF1">
    <property type="entry name" value="PROTEIN HEMX"/>
    <property type="match status" value="1"/>
</dbReference>
<evidence type="ECO:0000256" key="3">
    <source>
        <dbReference type="SAM" id="Phobius"/>
    </source>
</evidence>
<sequence length="408" mass="43976">MQGNWSPHAINEYNRVMTDNTSSRAPDTPASGSAEHAFAAETAKPAKPARKRGGLPVAFIIVLLIAIGLGAALWAARQQSETANREIASRLDKLSAELAQSRSDVREALSLARAQSAQVAGLEAKVREAQSQYSTLQQAMENLNDGTSDQMLANDVERLITTASQQLRLAGNVNNAIVALESAQSRLARADRPRFASLQQSIEVDLDRLRAVHTVDIPAVSGRIERLMALVSRAPLLVPDAAARNSVPMPAATEPLPAAPPAADALPADAPWWERWRTEIGSWPGRAGSALAHEMGDLIRVQRVDQPAAVLLSTDQAADLRSVLRQRLLAVQLAMLMRQPTVWKSELDSVADVLNTYFDPNSAETRAAQALTRELLQTDIAVRVPDVADSLNGIAALRAAGFKPEEQD</sequence>
<keyword evidence="3" id="KW-1133">Transmembrane helix</keyword>
<dbReference type="eggNOG" id="COG2959">
    <property type="taxonomic scope" value="Bacteria"/>
</dbReference>
<feature type="region of interest" description="Disordered" evidence="2">
    <location>
        <begin position="19"/>
        <end position="50"/>
    </location>
</feature>
<evidence type="ECO:0000313" key="5">
    <source>
        <dbReference type="Proteomes" id="UP000076825"/>
    </source>
</evidence>
<proteinExistence type="predicted"/>
<protein>
    <submittedName>
        <fullName evidence="4">Uroporphyrin-III C-methyltransferase</fullName>
        <ecNumber evidence="4">2.1.1.107</ecNumber>
    </submittedName>
</protein>
<evidence type="ECO:0000256" key="2">
    <source>
        <dbReference type="SAM" id="MobiDB-lite"/>
    </source>
</evidence>
<dbReference type="AlphaFoldDB" id="A0A157SUP5"/>
<dbReference type="InterPro" id="IPR007470">
    <property type="entry name" value="HemX"/>
</dbReference>
<reference evidence="4 5" key="1">
    <citation type="submission" date="2016-04" db="EMBL/GenBank/DDBJ databases">
        <authorList>
            <consortium name="Pathogen Informatics"/>
        </authorList>
    </citation>
    <scope>NUCLEOTIDE SEQUENCE [LARGE SCALE GENOMIC DNA]</scope>
    <source>
        <strain evidence="4 5">H044680328</strain>
    </source>
</reference>
<dbReference type="STRING" id="123899.SAMEA3906487_03979"/>
<feature type="transmembrane region" description="Helical" evidence="3">
    <location>
        <begin position="54"/>
        <end position="76"/>
    </location>
</feature>
<organism evidence="4 5">
    <name type="scientific">Bordetella trematum</name>
    <dbReference type="NCBI Taxonomy" id="123899"/>
    <lineage>
        <taxon>Bacteria</taxon>
        <taxon>Pseudomonadati</taxon>
        <taxon>Pseudomonadota</taxon>
        <taxon>Betaproteobacteria</taxon>
        <taxon>Burkholderiales</taxon>
        <taxon>Alcaligenaceae</taxon>
        <taxon>Bordetella</taxon>
    </lineage>
</organism>
<gene>
    <name evidence="4" type="primary">hemX</name>
    <name evidence="4" type="ORF">SAMEA3906487_03979</name>
</gene>
<keyword evidence="3" id="KW-0812">Transmembrane</keyword>
<keyword evidence="1" id="KW-0175">Coiled coil</keyword>
<dbReference type="Pfam" id="PF04375">
    <property type="entry name" value="HemX"/>
    <property type="match status" value="1"/>
</dbReference>
<accession>A0A157SUP5</accession>
<feature type="coiled-coil region" evidence="1">
    <location>
        <begin position="77"/>
        <end position="146"/>
    </location>
</feature>
<dbReference type="PANTHER" id="PTHR38043">
    <property type="entry name" value="PROTEIN HEMX"/>
    <property type="match status" value="1"/>
</dbReference>
<keyword evidence="3" id="KW-0472">Membrane</keyword>
<dbReference type="PATRIC" id="fig|123899.6.peg.3976"/>
<dbReference type="GO" id="GO:0004851">
    <property type="term" value="F:uroporphyrin-III C-methyltransferase activity"/>
    <property type="evidence" value="ECO:0007669"/>
    <property type="project" value="UniProtKB-EC"/>
</dbReference>
<evidence type="ECO:0000256" key="1">
    <source>
        <dbReference type="SAM" id="Coils"/>
    </source>
</evidence>